<dbReference type="PANTHER" id="PTHR13318:SF106">
    <property type="entry name" value="F-BOX_LRR-REPEAT PROTEIN 2"/>
    <property type="match status" value="1"/>
</dbReference>
<dbReference type="GO" id="GO:0031146">
    <property type="term" value="P:SCF-dependent proteasomal ubiquitin-dependent protein catabolic process"/>
    <property type="evidence" value="ECO:0007669"/>
    <property type="project" value="TreeGrafter"/>
</dbReference>
<dbReference type="GO" id="GO:0019005">
    <property type="term" value="C:SCF ubiquitin ligase complex"/>
    <property type="evidence" value="ECO:0007669"/>
    <property type="project" value="TreeGrafter"/>
</dbReference>
<dbReference type="Proteomes" id="UP000541444">
    <property type="component" value="Unassembled WGS sequence"/>
</dbReference>
<comment type="caution">
    <text evidence="2">The sequence shown here is derived from an EMBL/GenBank/DDBJ whole genome shotgun (WGS) entry which is preliminary data.</text>
</comment>
<organism evidence="2 3">
    <name type="scientific">Kingdonia uniflora</name>
    <dbReference type="NCBI Taxonomy" id="39325"/>
    <lineage>
        <taxon>Eukaryota</taxon>
        <taxon>Viridiplantae</taxon>
        <taxon>Streptophyta</taxon>
        <taxon>Embryophyta</taxon>
        <taxon>Tracheophyta</taxon>
        <taxon>Spermatophyta</taxon>
        <taxon>Magnoliopsida</taxon>
        <taxon>Ranunculales</taxon>
        <taxon>Circaeasteraceae</taxon>
        <taxon>Kingdonia</taxon>
    </lineage>
</organism>
<name>A0A7J7LYA1_9MAGN</name>
<protein>
    <recommendedName>
        <fullName evidence="1">F-box/LRR-repeat protein 15-like leucin rich repeat domain-containing protein</fullName>
    </recommendedName>
</protein>
<dbReference type="SMART" id="SM00367">
    <property type="entry name" value="LRR_CC"/>
    <property type="match status" value="7"/>
</dbReference>
<dbReference type="InterPro" id="IPR057207">
    <property type="entry name" value="FBXL15_LRR"/>
</dbReference>
<feature type="domain" description="F-box/LRR-repeat protein 15-like leucin rich repeat" evidence="1">
    <location>
        <begin position="347"/>
        <end position="536"/>
    </location>
</feature>
<evidence type="ECO:0000259" key="1">
    <source>
        <dbReference type="Pfam" id="PF25372"/>
    </source>
</evidence>
<dbReference type="Gene3D" id="3.80.10.10">
    <property type="entry name" value="Ribonuclease Inhibitor"/>
    <property type="match status" value="4"/>
</dbReference>
<proteinExistence type="predicted"/>
<dbReference type="SUPFAM" id="SSF52047">
    <property type="entry name" value="RNI-like"/>
    <property type="match status" value="2"/>
</dbReference>
<dbReference type="EMBL" id="JACGCM010001886">
    <property type="protein sequence ID" value="KAF6147593.1"/>
    <property type="molecule type" value="Genomic_DNA"/>
</dbReference>
<dbReference type="InterPro" id="IPR006553">
    <property type="entry name" value="Leu-rich_rpt_Cys-con_subtyp"/>
</dbReference>
<gene>
    <name evidence="2" type="ORF">GIB67_031584</name>
</gene>
<keyword evidence="3" id="KW-1185">Reference proteome</keyword>
<dbReference type="InterPro" id="IPR001611">
    <property type="entry name" value="Leu-rich_rpt"/>
</dbReference>
<dbReference type="Pfam" id="PF13516">
    <property type="entry name" value="LRR_6"/>
    <property type="match status" value="1"/>
</dbReference>
<dbReference type="OrthoDB" id="6066220at2759"/>
<reference evidence="2 3" key="1">
    <citation type="journal article" date="2020" name="IScience">
        <title>Genome Sequencing of the Endangered Kingdonia uniflora (Circaeasteraceae, Ranunculales) Reveals Potential Mechanisms of Evolutionary Specialization.</title>
        <authorList>
            <person name="Sun Y."/>
            <person name="Deng T."/>
            <person name="Zhang A."/>
            <person name="Moore M.J."/>
            <person name="Landis J.B."/>
            <person name="Lin N."/>
            <person name="Zhang H."/>
            <person name="Zhang X."/>
            <person name="Huang J."/>
            <person name="Zhang X."/>
            <person name="Sun H."/>
            <person name="Wang H."/>
        </authorList>
    </citation>
    <scope>NUCLEOTIDE SEQUENCE [LARGE SCALE GENOMIC DNA]</scope>
    <source>
        <strain evidence="2">TB1705</strain>
        <tissue evidence="2">Leaf</tissue>
    </source>
</reference>
<evidence type="ECO:0000313" key="2">
    <source>
        <dbReference type="EMBL" id="KAF6147593.1"/>
    </source>
</evidence>
<sequence length="584" mass="65003">MVEKRHLSDLPMSDRLNNNDLHRNLESLSLVSKRLLSITNRLRSNLNITDETIQVHGSAFPKLFRRFYNLKRIDFVKINKIKGDIDGVIRDISRSGLKLEVLNISNLKKVPHKYCMRELGAKMGKSLKVLICANLGHLYDKDVIGISSWFPNLEDLDISNPGQEVDYDLAEVYDFAVSPGFVSNEGMEVLSQNLTKLRRINISGNNSISDKALISLSNNCALLTEIIASDCLCITQSTIGLTIRKNPNLVSLSLGRSVISSPDPDITVKNSLCYAKALNALDFSEMKISDEFLLSIGEASLPLKKLVLSRCEGYTSTGILLLLHVYTSLKYLDLNESCILTDDSIKQLSRHLHDLTFINLNGCSNLTNSTFSTLVMSCRSLEEIHMERTSLGKEELIANSNPRITSLKLGGNKHLDNKALQKIGCICPKLRLLDISNCVCITDGGLSEIGKSCCEITEIEVSQCLGVRSLGSSNFPKLEVLRASETAINDEGLSLMKQSCKELFCLDLGSCKRVTEKGVELLCNFKRLREVSLKWCPNVSHDAFAGMVFSRSSIRKMYPPNGFSPADDKEKGSYHRNGYILYNL</sequence>
<dbReference type="InterPro" id="IPR032675">
    <property type="entry name" value="LRR_dom_sf"/>
</dbReference>
<dbReference type="AlphaFoldDB" id="A0A7J7LYA1"/>
<evidence type="ECO:0000313" key="3">
    <source>
        <dbReference type="Proteomes" id="UP000541444"/>
    </source>
</evidence>
<accession>A0A7J7LYA1</accession>
<dbReference type="PANTHER" id="PTHR13318">
    <property type="entry name" value="PARTNER OF PAIRED, ISOFORM B-RELATED"/>
    <property type="match status" value="1"/>
</dbReference>
<dbReference type="Pfam" id="PF25372">
    <property type="entry name" value="DUF7885"/>
    <property type="match status" value="1"/>
</dbReference>